<feature type="transmembrane region" description="Helical" evidence="6">
    <location>
        <begin position="586"/>
        <end position="606"/>
    </location>
</feature>
<evidence type="ECO:0000256" key="1">
    <source>
        <dbReference type="ARBA" id="ARBA00004141"/>
    </source>
</evidence>
<dbReference type="AlphaFoldDB" id="A0A5N6L3V4"/>
<name>A0A5N6L3V4_9ROSI</name>
<feature type="compositionally biased region" description="Low complexity" evidence="5">
    <location>
        <begin position="59"/>
        <end position="69"/>
    </location>
</feature>
<evidence type="ECO:0000256" key="2">
    <source>
        <dbReference type="ARBA" id="ARBA00022692"/>
    </source>
</evidence>
<dbReference type="Proteomes" id="UP000327013">
    <property type="component" value="Unassembled WGS sequence"/>
</dbReference>
<dbReference type="InterPro" id="IPR036259">
    <property type="entry name" value="MFS_trans_sf"/>
</dbReference>
<gene>
    <name evidence="7" type="ORF">FH972_025516</name>
</gene>
<feature type="transmembrane region" description="Helical" evidence="6">
    <location>
        <begin position="343"/>
        <end position="362"/>
    </location>
</feature>
<feature type="region of interest" description="Disordered" evidence="5">
    <location>
        <begin position="21"/>
        <end position="76"/>
    </location>
</feature>
<feature type="transmembrane region" description="Helical" evidence="6">
    <location>
        <begin position="198"/>
        <end position="217"/>
    </location>
</feature>
<dbReference type="Pfam" id="PF07690">
    <property type="entry name" value="MFS_1"/>
    <property type="match status" value="1"/>
</dbReference>
<feature type="transmembrane region" description="Helical" evidence="6">
    <location>
        <begin position="140"/>
        <end position="159"/>
    </location>
</feature>
<proteinExistence type="predicted"/>
<feature type="transmembrane region" description="Helical" evidence="6">
    <location>
        <begin position="229"/>
        <end position="249"/>
    </location>
</feature>
<comment type="subcellular location">
    <subcellularLocation>
        <location evidence="1">Membrane</location>
        <topology evidence="1">Multi-pass membrane protein</topology>
    </subcellularLocation>
</comment>
<evidence type="ECO:0000256" key="6">
    <source>
        <dbReference type="SAM" id="Phobius"/>
    </source>
</evidence>
<keyword evidence="2 6" id="KW-0812">Transmembrane</keyword>
<keyword evidence="8" id="KW-1185">Reference proteome</keyword>
<feature type="transmembrane region" description="Helical" evidence="6">
    <location>
        <begin position="449"/>
        <end position="469"/>
    </location>
</feature>
<feature type="compositionally biased region" description="Basic and acidic residues" evidence="5">
    <location>
        <begin position="623"/>
        <end position="638"/>
    </location>
</feature>
<keyword evidence="4 6" id="KW-0472">Membrane</keyword>
<dbReference type="GO" id="GO:0005886">
    <property type="term" value="C:plasma membrane"/>
    <property type="evidence" value="ECO:0007669"/>
    <property type="project" value="TreeGrafter"/>
</dbReference>
<evidence type="ECO:0000256" key="5">
    <source>
        <dbReference type="SAM" id="MobiDB-lite"/>
    </source>
</evidence>
<dbReference type="OrthoDB" id="532547at2759"/>
<accession>A0A5N6L3V4</accession>
<feature type="transmembrane region" description="Helical" evidence="6">
    <location>
        <begin position="171"/>
        <end position="191"/>
    </location>
</feature>
<evidence type="ECO:0008006" key="9">
    <source>
        <dbReference type="Google" id="ProtNLM"/>
    </source>
</evidence>
<dbReference type="GO" id="GO:0022857">
    <property type="term" value="F:transmembrane transporter activity"/>
    <property type="evidence" value="ECO:0007669"/>
    <property type="project" value="InterPro"/>
</dbReference>
<dbReference type="EMBL" id="VIBQ01000057">
    <property type="protein sequence ID" value="KAB8532571.1"/>
    <property type="molecule type" value="Genomic_DNA"/>
</dbReference>
<feature type="transmembrane region" description="Helical" evidence="6">
    <location>
        <begin position="422"/>
        <end position="442"/>
    </location>
</feature>
<evidence type="ECO:0000313" key="7">
    <source>
        <dbReference type="EMBL" id="KAB8532571.1"/>
    </source>
</evidence>
<feature type="transmembrane region" description="Helical" evidence="6">
    <location>
        <begin position="87"/>
        <end position="107"/>
    </location>
</feature>
<feature type="transmembrane region" description="Helical" evidence="6">
    <location>
        <begin position="113"/>
        <end position="133"/>
    </location>
</feature>
<feature type="region of interest" description="Disordered" evidence="5">
    <location>
        <begin position="612"/>
        <end position="654"/>
    </location>
</feature>
<dbReference type="CDD" id="cd17502">
    <property type="entry name" value="MFS_Azr1_MDR_like"/>
    <property type="match status" value="1"/>
</dbReference>
<comment type="caution">
    <text evidence="7">The sequence shown here is derived from an EMBL/GenBank/DDBJ whole genome shotgun (WGS) entry which is preliminary data.</text>
</comment>
<sequence length="654" mass="69214">MSPSAGIKRWAPTLRRKLVHEAEREANPVETAQRDQAVAAVTDEKADVSESASPTTISDTTGPATAPDGTPEDQIDEEKEYPHGAKLALICLGLVMAVFCFALPPLLPVAEALTPAASLFAVCACQLTYGKLYTILPVKWVFFTATVIFEIGNVVAGTANSSATVIGGRVITGVGCAGMNAGVFIIIANIVPVHKRPIYISSIGSIYSVAAVVGPIIGGSLAEGATWRWCFYINLPLGAIAMGCIVFFLDGRFLMHKEQKTLRDFWAEFDLFGSVIFVGCIICLLLALQWGGVTYAWNSGRIIALLVAFAVSLVGFLLWMWYKQEKALLPLRIARQRSVASGWWWSFCAGAANVSLLFYVSLSFSLHSCLCTFVFHHNSEWCQDESAPCQSKSAARQKANPTLQMPIWFQAVKGASPTKSGLMVLPFLIGWIVCAVLAGIVVSRIGYVAPLMLLGTVLMSIGAGLLSTLHPASGAGAWIGFQIIYSAGAGMGQNQPTTAIQAVLAHVDIATGTALVVFAQTLGAAIFVGVAQNVFIARLSANLAAAVPGFDAALLRDSGATDLDGRFTVEQLPAAIGAYNGALTTAFKVAIGASVATIIGGLCIQWKSLKKKETKTVGDGGEDGAKESDTEKKEEKSPRTSASEESLPPVDRAA</sequence>
<reference evidence="7 8" key="1">
    <citation type="submission" date="2019-06" db="EMBL/GenBank/DDBJ databases">
        <title>A chromosomal-level reference genome of Carpinus fangiana (Coryloideae, Betulaceae).</title>
        <authorList>
            <person name="Yang X."/>
            <person name="Wang Z."/>
            <person name="Zhang L."/>
            <person name="Hao G."/>
            <person name="Liu J."/>
            <person name="Yang Y."/>
        </authorList>
    </citation>
    <scope>NUCLEOTIDE SEQUENCE [LARGE SCALE GENOMIC DNA]</scope>
    <source>
        <strain evidence="7">Cfa_2016G</strain>
        <tissue evidence="7">Leaf</tissue>
    </source>
</reference>
<organism evidence="7 8">
    <name type="scientific">Carpinus fangiana</name>
    <dbReference type="NCBI Taxonomy" id="176857"/>
    <lineage>
        <taxon>Eukaryota</taxon>
        <taxon>Viridiplantae</taxon>
        <taxon>Streptophyta</taxon>
        <taxon>Embryophyta</taxon>
        <taxon>Tracheophyta</taxon>
        <taxon>Spermatophyta</taxon>
        <taxon>Magnoliopsida</taxon>
        <taxon>eudicotyledons</taxon>
        <taxon>Gunneridae</taxon>
        <taxon>Pentapetalae</taxon>
        <taxon>rosids</taxon>
        <taxon>fabids</taxon>
        <taxon>Fagales</taxon>
        <taxon>Betulaceae</taxon>
        <taxon>Carpinus</taxon>
    </lineage>
</organism>
<dbReference type="SUPFAM" id="SSF103473">
    <property type="entry name" value="MFS general substrate transporter"/>
    <property type="match status" value="2"/>
</dbReference>
<feature type="transmembrane region" description="Helical" evidence="6">
    <location>
        <begin position="302"/>
        <end position="322"/>
    </location>
</feature>
<feature type="transmembrane region" description="Helical" evidence="6">
    <location>
        <begin position="504"/>
        <end position="530"/>
    </location>
</feature>
<evidence type="ECO:0000256" key="4">
    <source>
        <dbReference type="ARBA" id="ARBA00023136"/>
    </source>
</evidence>
<feature type="transmembrane region" description="Helical" evidence="6">
    <location>
        <begin position="269"/>
        <end position="290"/>
    </location>
</feature>
<protein>
    <recommendedName>
        <fullName evidence="9">Major facilitator superfamily (MFS) profile domain-containing protein</fullName>
    </recommendedName>
</protein>
<evidence type="ECO:0000256" key="3">
    <source>
        <dbReference type="ARBA" id="ARBA00022989"/>
    </source>
</evidence>
<feature type="transmembrane region" description="Helical" evidence="6">
    <location>
        <begin position="475"/>
        <end position="492"/>
    </location>
</feature>
<dbReference type="InterPro" id="IPR011701">
    <property type="entry name" value="MFS"/>
</dbReference>
<keyword evidence="3 6" id="KW-1133">Transmembrane helix</keyword>
<evidence type="ECO:0000313" key="8">
    <source>
        <dbReference type="Proteomes" id="UP000327013"/>
    </source>
</evidence>
<dbReference type="PANTHER" id="PTHR23501:SF49">
    <property type="entry name" value="MAJOR FACILITATOR SUPERFAMILY (MFS) PROFILE DOMAIN-CONTAINING PROTEIN"/>
    <property type="match status" value="1"/>
</dbReference>
<dbReference type="PRINTS" id="PR01036">
    <property type="entry name" value="TCRTETB"/>
</dbReference>
<dbReference type="Gene3D" id="1.20.1250.20">
    <property type="entry name" value="MFS general substrate transporter like domains"/>
    <property type="match status" value="2"/>
</dbReference>
<dbReference type="PANTHER" id="PTHR23501">
    <property type="entry name" value="MAJOR FACILITATOR SUPERFAMILY"/>
    <property type="match status" value="1"/>
</dbReference>